<dbReference type="PRINTS" id="PR00032">
    <property type="entry name" value="HTHARAC"/>
</dbReference>
<dbReference type="SUPFAM" id="SSF55136">
    <property type="entry name" value="Probable bacterial effector-binding domain"/>
    <property type="match status" value="1"/>
</dbReference>
<accession>A0ABS8WFY8</accession>
<dbReference type="PROSITE" id="PS00041">
    <property type="entry name" value="HTH_ARAC_FAMILY_1"/>
    <property type="match status" value="1"/>
</dbReference>
<dbReference type="PROSITE" id="PS01124">
    <property type="entry name" value="HTH_ARAC_FAMILY_2"/>
    <property type="match status" value="1"/>
</dbReference>
<name>A0ABS8WFY8_9GAMM</name>
<dbReference type="SMART" id="SM00342">
    <property type="entry name" value="HTH_ARAC"/>
    <property type="match status" value="1"/>
</dbReference>
<dbReference type="PANTHER" id="PTHR47504:SF5">
    <property type="entry name" value="RIGHT ORIGIN-BINDING PROTEIN"/>
    <property type="match status" value="1"/>
</dbReference>
<evidence type="ECO:0000256" key="1">
    <source>
        <dbReference type="ARBA" id="ARBA00023015"/>
    </source>
</evidence>
<comment type="caution">
    <text evidence="5">The sequence shown here is derived from an EMBL/GenBank/DDBJ whole genome shotgun (WGS) entry which is preliminary data.</text>
</comment>
<dbReference type="Gene3D" id="3.20.80.10">
    <property type="entry name" value="Regulatory factor, effector binding domain"/>
    <property type="match status" value="1"/>
</dbReference>
<proteinExistence type="predicted"/>
<dbReference type="InterPro" id="IPR011256">
    <property type="entry name" value="Reg_factor_effector_dom_sf"/>
</dbReference>
<sequence>MSNVSTIGTDRPPFSRIIRVLEYIHQHLDQPLSVEQIASKSCWSRWQLQRVFLHETGFSVANYVREIKLSRAAELLVATELRVIDIALALGFGSEMSFSRAFKNMFDLSPRAYKKRGVLTGLRKPLEVTKVHHLPKGGKSLTQVRIETRAGFYFSGIDVEISGVLSPQPNFQQRVPLVWQQFHHSLADVKDAWPFKPTYFDAMLGVIDTTQVNLAGGNLRYWAALGHSMSSADMSAISQIITPFKTKYVPEQTYAVVTHRGPIRQLAATIEWFLLNWLPESGYRGLDGYELEVYPVKYDGSAEQACMEYWLPVMAKGESLG</sequence>
<evidence type="ECO:0000313" key="6">
    <source>
        <dbReference type="Proteomes" id="UP001201273"/>
    </source>
</evidence>
<evidence type="ECO:0000256" key="3">
    <source>
        <dbReference type="ARBA" id="ARBA00023163"/>
    </source>
</evidence>
<evidence type="ECO:0000313" key="5">
    <source>
        <dbReference type="EMBL" id="MCE2596661.1"/>
    </source>
</evidence>
<evidence type="ECO:0000256" key="2">
    <source>
        <dbReference type="ARBA" id="ARBA00023125"/>
    </source>
</evidence>
<dbReference type="EMBL" id="JAIMJA010000022">
    <property type="protein sequence ID" value="MCE2596661.1"/>
    <property type="molecule type" value="Genomic_DNA"/>
</dbReference>
<gene>
    <name evidence="5" type="ORF">K6Y31_17880</name>
</gene>
<dbReference type="PANTHER" id="PTHR47504">
    <property type="entry name" value="RIGHT ORIGIN-BINDING PROTEIN"/>
    <property type="match status" value="1"/>
</dbReference>
<feature type="domain" description="HTH araC/xylS-type" evidence="4">
    <location>
        <begin position="18"/>
        <end position="116"/>
    </location>
</feature>
<dbReference type="Gene3D" id="1.10.10.60">
    <property type="entry name" value="Homeodomain-like"/>
    <property type="match status" value="2"/>
</dbReference>
<dbReference type="InterPro" id="IPR009057">
    <property type="entry name" value="Homeodomain-like_sf"/>
</dbReference>
<keyword evidence="6" id="KW-1185">Reference proteome</keyword>
<reference evidence="5 6" key="1">
    <citation type="journal article" date="2022" name="Environ. Microbiol. Rep.">
        <title>Eco-phylogenetic analyses reveal divergent evolution of vitamin B12 metabolism in the marine bacterial family 'Psychromonadaceae'.</title>
        <authorList>
            <person name="Jin X."/>
            <person name="Yang Y."/>
            <person name="Cao H."/>
            <person name="Gao B."/>
            <person name="Zhao Z."/>
        </authorList>
    </citation>
    <scope>NUCLEOTIDE SEQUENCE [LARGE SCALE GENOMIC DNA]</scope>
    <source>
        <strain evidence="5 6">MKS20</strain>
    </source>
</reference>
<dbReference type="InterPro" id="IPR029442">
    <property type="entry name" value="GyrI-like"/>
</dbReference>
<protein>
    <submittedName>
        <fullName evidence="5">AraC family transcriptional regulator</fullName>
    </submittedName>
</protein>
<dbReference type="Proteomes" id="UP001201273">
    <property type="component" value="Unassembled WGS sequence"/>
</dbReference>
<dbReference type="RefSeq" id="WP_233054290.1">
    <property type="nucleotide sequence ID" value="NZ_JAIMJA010000022.1"/>
</dbReference>
<organism evidence="5 6">
    <name type="scientific">Motilimonas cestriensis</name>
    <dbReference type="NCBI Taxonomy" id="2742685"/>
    <lineage>
        <taxon>Bacteria</taxon>
        <taxon>Pseudomonadati</taxon>
        <taxon>Pseudomonadota</taxon>
        <taxon>Gammaproteobacteria</taxon>
        <taxon>Alteromonadales</taxon>
        <taxon>Alteromonadales genera incertae sedis</taxon>
        <taxon>Motilimonas</taxon>
    </lineage>
</organism>
<dbReference type="InterPro" id="IPR020449">
    <property type="entry name" value="Tscrpt_reg_AraC-type_HTH"/>
</dbReference>
<dbReference type="SMART" id="SM00871">
    <property type="entry name" value="AraC_E_bind"/>
    <property type="match status" value="1"/>
</dbReference>
<dbReference type="SUPFAM" id="SSF46689">
    <property type="entry name" value="Homeodomain-like"/>
    <property type="match status" value="2"/>
</dbReference>
<dbReference type="InterPro" id="IPR018062">
    <property type="entry name" value="HTH_AraC-typ_CS"/>
</dbReference>
<evidence type="ECO:0000259" key="4">
    <source>
        <dbReference type="PROSITE" id="PS01124"/>
    </source>
</evidence>
<keyword evidence="2" id="KW-0238">DNA-binding</keyword>
<dbReference type="Pfam" id="PF12833">
    <property type="entry name" value="HTH_18"/>
    <property type="match status" value="1"/>
</dbReference>
<keyword evidence="3" id="KW-0804">Transcription</keyword>
<dbReference type="InterPro" id="IPR050959">
    <property type="entry name" value="MarA-like"/>
</dbReference>
<dbReference type="Pfam" id="PF06445">
    <property type="entry name" value="GyrI-like"/>
    <property type="match status" value="1"/>
</dbReference>
<keyword evidence="1" id="KW-0805">Transcription regulation</keyword>
<dbReference type="InterPro" id="IPR010499">
    <property type="entry name" value="AraC_E-bd"/>
</dbReference>
<dbReference type="InterPro" id="IPR018060">
    <property type="entry name" value="HTH_AraC"/>
</dbReference>